<gene>
    <name evidence="2" type="ORF">FDP41_008395</name>
</gene>
<dbReference type="OrthoDB" id="10351023at2759"/>
<reference evidence="2 3" key="1">
    <citation type="journal article" date="2019" name="Sci. Rep.">
        <title>Nanopore sequencing improves the draft genome of the human pathogenic amoeba Naegleria fowleri.</title>
        <authorList>
            <person name="Liechti N."/>
            <person name="Schurch N."/>
            <person name="Bruggmann R."/>
            <person name="Wittwer M."/>
        </authorList>
    </citation>
    <scope>NUCLEOTIDE SEQUENCE [LARGE SCALE GENOMIC DNA]</scope>
    <source>
        <strain evidence="2 3">ATCC 30894</strain>
    </source>
</reference>
<dbReference type="VEuPathDB" id="AmoebaDB:NfTy_093610"/>
<evidence type="ECO:0000313" key="2">
    <source>
        <dbReference type="EMBL" id="KAF0973188.1"/>
    </source>
</evidence>
<feature type="compositionally biased region" description="Acidic residues" evidence="1">
    <location>
        <begin position="69"/>
        <end position="86"/>
    </location>
</feature>
<dbReference type="AlphaFoldDB" id="A0A6A5BGQ0"/>
<dbReference type="EMBL" id="VFQX01000061">
    <property type="protein sequence ID" value="KAF0973188.1"/>
    <property type="molecule type" value="Genomic_DNA"/>
</dbReference>
<comment type="caution">
    <text evidence="2">The sequence shown here is derived from an EMBL/GenBank/DDBJ whole genome shotgun (WGS) entry which is preliminary data.</text>
</comment>
<feature type="compositionally biased region" description="Acidic residues" evidence="1">
    <location>
        <begin position="130"/>
        <end position="149"/>
    </location>
</feature>
<accession>A0A6A5BGQ0</accession>
<feature type="region of interest" description="Disordered" evidence="1">
    <location>
        <begin position="1"/>
        <end position="86"/>
    </location>
</feature>
<dbReference type="GeneID" id="68115613"/>
<organism evidence="2 3">
    <name type="scientific">Naegleria fowleri</name>
    <name type="common">Brain eating amoeba</name>
    <dbReference type="NCBI Taxonomy" id="5763"/>
    <lineage>
        <taxon>Eukaryota</taxon>
        <taxon>Discoba</taxon>
        <taxon>Heterolobosea</taxon>
        <taxon>Tetramitia</taxon>
        <taxon>Eutetramitia</taxon>
        <taxon>Vahlkampfiidae</taxon>
        <taxon>Naegleria</taxon>
    </lineage>
</organism>
<feature type="region of interest" description="Disordered" evidence="1">
    <location>
        <begin position="125"/>
        <end position="149"/>
    </location>
</feature>
<protein>
    <submittedName>
        <fullName evidence="2">Uncharacterized protein</fullName>
    </submittedName>
</protein>
<proteinExistence type="predicted"/>
<feature type="compositionally biased region" description="Low complexity" evidence="1">
    <location>
        <begin position="53"/>
        <end position="65"/>
    </location>
</feature>
<dbReference type="RefSeq" id="XP_044557901.1">
    <property type="nucleotide sequence ID" value="XM_044712243.1"/>
</dbReference>
<evidence type="ECO:0000256" key="1">
    <source>
        <dbReference type="SAM" id="MobiDB-lite"/>
    </source>
</evidence>
<dbReference type="Proteomes" id="UP000444721">
    <property type="component" value="Unassembled WGS sequence"/>
</dbReference>
<dbReference type="VEuPathDB" id="AmoebaDB:NF0033640"/>
<feature type="compositionally biased region" description="Polar residues" evidence="1">
    <location>
        <begin position="24"/>
        <end position="37"/>
    </location>
</feature>
<evidence type="ECO:0000313" key="3">
    <source>
        <dbReference type="Proteomes" id="UP000444721"/>
    </source>
</evidence>
<dbReference type="OMA" id="LAMEINF"/>
<keyword evidence="3" id="KW-1185">Reference proteome</keyword>
<sequence>MSHSNDKPHHHQQEAEDSNEAIYYSSSTPTGANSNNCTSSNSKEVSSSEKKPSSSSSSTSVPIIKQDPESEDDEDYEDYEENSEDIEEIDNEILELAKLESKHDLFDHMMMQFIMGQDGTLIKTNHDPFAYDEDDDGIGEESDDEDDDYYDVDDDDEDDFFDAELGEEFFNQMLNSVNKQKFDHVLSPMKKTSGSSSKSKNVDIQQVDDAVELDLVTGGAREIMKQLEEDESIENDQDFQEGIFPTFQNDNYSSLIQQVSLFISTDICMSENSGYYNIFQSAMKRFYMDLKRYLLTQKVRKESNDPTLQVSTTMTSEDLKIRCYEVQPSVNYLQHVVTNAFHPKSSQHKSENILENSELIRVAKKVIQSKIEKKEKLSKIMKDFVWTEDFDTNRTSISGEEEMEEFDDDPNDPEYESVDNPDELDKLKRFKTNGGHIKLLKIGNFVPAVNYDGQYLLKASPLTKKLYYKFFTFLPRYYPHPKTFSEKQYLENILMTSSVNAKTFNTEVLRDFSRFKISHMLSIEIDYEDIIGIHLQKVPISKSIQDHPLGLLVLDLKQKPKFYTKRIYCTEFERNESRERTDFTKNKQASQYSKHYIIGDDRELRRILSVMIHSDNSGRLAQIYEQGMQDISFQNEPSWTMEEQIPKKRENQEMVIPFNPDLPEGFLVYEDEEEEMMNHANYDSEIDEFDFRNIETVHLYDYPNASEE</sequence>
<name>A0A6A5BGQ0_NAEFO</name>
<dbReference type="VEuPathDB" id="AmoebaDB:FDP41_008395"/>
<feature type="compositionally biased region" description="Basic and acidic residues" evidence="1">
    <location>
        <begin position="1"/>
        <end position="14"/>
    </location>
</feature>